<dbReference type="STRING" id="582667.SAMN05192568_11155"/>
<feature type="region of interest" description="Disordered" evidence="1">
    <location>
        <begin position="1"/>
        <end position="23"/>
    </location>
</feature>
<dbReference type="AlphaFoldDB" id="A0A1I4VQJ1"/>
<reference evidence="3" key="1">
    <citation type="submission" date="2016-10" db="EMBL/GenBank/DDBJ databases">
        <authorList>
            <person name="Varghese N."/>
            <person name="Submissions S."/>
        </authorList>
    </citation>
    <scope>NUCLEOTIDE SEQUENCE [LARGE SCALE GENOMIC DNA]</scope>
    <source>
        <strain evidence="3">BL36</strain>
    </source>
</reference>
<proteinExistence type="predicted"/>
<evidence type="ECO:0000313" key="2">
    <source>
        <dbReference type="EMBL" id="SFN03347.1"/>
    </source>
</evidence>
<sequence length="80" mass="8238">MAQPQALRRQDGDGCSGLALPGEDVEDDIGRVHALAQRFGTGGLDRAQPVAQHGGEDLDHLPVAVGRAGELASDPVEGGR</sequence>
<evidence type="ECO:0000256" key="1">
    <source>
        <dbReference type="SAM" id="MobiDB-lite"/>
    </source>
</evidence>
<name>A0A1I4VQJ1_9HYPH</name>
<accession>A0A1I4VQJ1</accession>
<evidence type="ECO:0000313" key="3">
    <source>
        <dbReference type="Proteomes" id="UP000199048"/>
    </source>
</evidence>
<keyword evidence="3" id="KW-1185">Reference proteome</keyword>
<protein>
    <submittedName>
        <fullName evidence="2">Uncharacterized protein</fullName>
    </submittedName>
</protein>
<organism evidence="2 3">
    <name type="scientific">Methylobacterium pseudosasicola</name>
    <dbReference type="NCBI Taxonomy" id="582667"/>
    <lineage>
        <taxon>Bacteria</taxon>
        <taxon>Pseudomonadati</taxon>
        <taxon>Pseudomonadota</taxon>
        <taxon>Alphaproteobacteria</taxon>
        <taxon>Hyphomicrobiales</taxon>
        <taxon>Methylobacteriaceae</taxon>
        <taxon>Methylobacterium</taxon>
    </lineage>
</organism>
<feature type="non-terminal residue" evidence="2">
    <location>
        <position position="80"/>
    </location>
</feature>
<dbReference type="EMBL" id="FOTK01000115">
    <property type="protein sequence ID" value="SFN03347.1"/>
    <property type="molecule type" value="Genomic_DNA"/>
</dbReference>
<gene>
    <name evidence="2" type="ORF">SAMN05192568_11155</name>
</gene>
<dbReference type="Proteomes" id="UP000199048">
    <property type="component" value="Unassembled WGS sequence"/>
</dbReference>